<keyword evidence="2" id="KW-0732">Signal</keyword>
<organism evidence="3 4">
    <name type="scientific">Paraburkholderia tuberum</name>
    <dbReference type="NCBI Taxonomy" id="157910"/>
    <lineage>
        <taxon>Bacteria</taxon>
        <taxon>Pseudomonadati</taxon>
        <taxon>Pseudomonadota</taxon>
        <taxon>Betaproteobacteria</taxon>
        <taxon>Burkholderiales</taxon>
        <taxon>Burkholderiaceae</taxon>
        <taxon>Paraburkholderia</taxon>
    </lineage>
</organism>
<keyword evidence="4" id="KW-1185">Reference proteome</keyword>
<dbReference type="AlphaFoldDB" id="A0A1H1JC29"/>
<protein>
    <recommendedName>
        <fullName evidence="5">DUF4148 domain-containing protein</fullName>
    </recommendedName>
</protein>
<dbReference type="Pfam" id="PF13663">
    <property type="entry name" value="DUF4148"/>
    <property type="match status" value="1"/>
</dbReference>
<evidence type="ECO:0000256" key="1">
    <source>
        <dbReference type="SAM" id="MobiDB-lite"/>
    </source>
</evidence>
<dbReference type="RefSeq" id="WP_090810210.1">
    <property type="nucleotide sequence ID" value="NZ_FNKX01000002.1"/>
</dbReference>
<dbReference type="InterPro" id="IPR025421">
    <property type="entry name" value="DUF4148"/>
</dbReference>
<proteinExistence type="predicted"/>
<dbReference type="EMBL" id="FNKX01000002">
    <property type="protein sequence ID" value="SDR47544.1"/>
    <property type="molecule type" value="Genomic_DNA"/>
</dbReference>
<evidence type="ECO:0000256" key="2">
    <source>
        <dbReference type="SAM" id="SignalP"/>
    </source>
</evidence>
<name>A0A1H1JC29_9BURK</name>
<feature type="chain" id="PRO_5011713559" description="DUF4148 domain-containing protein" evidence="2">
    <location>
        <begin position="26"/>
        <end position="114"/>
    </location>
</feature>
<dbReference type="Proteomes" id="UP000199365">
    <property type="component" value="Unassembled WGS sequence"/>
</dbReference>
<feature type="signal peptide" evidence="2">
    <location>
        <begin position="1"/>
        <end position="25"/>
    </location>
</feature>
<dbReference type="STRING" id="157910.SAMN05445850_4566"/>
<gene>
    <name evidence="3" type="ORF">SAMN05445850_4566</name>
</gene>
<feature type="compositionally biased region" description="Polar residues" evidence="1">
    <location>
        <begin position="88"/>
        <end position="114"/>
    </location>
</feature>
<evidence type="ECO:0000313" key="3">
    <source>
        <dbReference type="EMBL" id="SDR47544.1"/>
    </source>
</evidence>
<accession>A0A1H1JC29</accession>
<feature type="region of interest" description="Disordered" evidence="1">
    <location>
        <begin position="76"/>
        <end position="114"/>
    </location>
</feature>
<sequence length="114" mass="11856">MKSIRSLIEAGAIAALVAAPLAAFAQSNPADQPLARAQVRTELIQLEKAGRDPSNANVIDYPANIQAAEAKVAAQNQAAQNSGYGAPSNGSSQRSGRTDFAPTSYSVPVVNYTR</sequence>
<evidence type="ECO:0008006" key="5">
    <source>
        <dbReference type="Google" id="ProtNLM"/>
    </source>
</evidence>
<evidence type="ECO:0000313" key="4">
    <source>
        <dbReference type="Proteomes" id="UP000199365"/>
    </source>
</evidence>
<reference evidence="4" key="1">
    <citation type="submission" date="2016-10" db="EMBL/GenBank/DDBJ databases">
        <authorList>
            <person name="Varghese N."/>
            <person name="Submissions S."/>
        </authorList>
    </citation>
    <scope>NUCLEOTIDE SEQUENCE [LARGE SCALE GENOMIC DNA]</scope>
    <source>
        <strain evidence="4">DUS833</strain>
    </source>
</reference>